<dbReference type="CDD" id="cd00075">
    <property type="entry name" value="HATPase"/>
    <property type="match status" value="1"/>
</dbReference>
<dbReference type="InterPro" id="IPR004358">
    <property type="entry name" value="Sig_transdc_His_kin-like_C"/>
</dbReference>
<evidence type="ECO:0000256" key="10">
    <source>
        <dbReference type="ARBA" id="ARBA00023136"/>
    </source>
</evidence>
<evidence type="ECO:0000259" key="11">
    <source>
        <dbReference type="PROSITE" id="PS50109"/>
    </source>
</evidence>
<evidence type="ECO:0000256" key="5">
    <source>
        <dbReference type="ARBA" id="ARBA00022679"/>
    </source>
</evidence>
<dbReference type="SUPFAM" id="SSF55874">
    <property type="entry name" value="ATPase domain of HSP90 chaperone/DNA topoisomerase II/histidine kinase"/>
    <property type="match status" value="1"/>
</dbReference>
<comment type="catalytic activity">
    <reaction evidence="1">
        <text>ATP + protein L-histidine = ADP + protein N-phospho-L-histidine.</text>
        <dbReference type="EC" id="2.7.13.3"/>
    </reaction>
</comment>
<dbReference type="EC" id="2.7.13.3" evidence="3"/>
<dbReference type="PROSITE" id="PS50109">
    <property type="entry name" value="HIS_KIN"/>
    <property type="match status" value="1"/>
</dbReference>
<dbReference type="InterPro" id="IPR036097">
    <property type="entry name" value="HisK_dim/P_sf"/>
</dbReference>
<organism evidence="13 14">
    <name type="scientific">Achromobacter aloeverae</name>
    <dbReference type="NCBI Taxonomy" id="1750518"/>
    <lineage>
        <taxon>Bacteria</taxon>
        <taxon>Pseudomonadati</taxon>
        <taxon>Pseudomonadota</taxon>
        <taxon>Betaproteobacteria</taxon>
        <taxon>Burkholderiales</taxon>
        <taxon>Alcaligenaceae</taxon>
        <taxon>Achromobacter</taxon>
    </lineage>
</organism>
<dbReference type="EMBL" id="PYAL01000007">
    <property type="protein sequence ID" value="RXN85440.1"/>
    <property type="molecule type" value="Genomic_DNA"/>
</dbReference>
<evidence type="ECO:0000256" key="4">
    <source>
        <dbReference type="ARBA" id="ARBA00022553"/>
    </source>
</evidence>
<keyword evidence="8" id="KW-1133">Transmembrane helix</keyword>
<proteinExistence type="predicted"/>
<dbReference type="InterPro" id="IPR050428">
    <property type="entry name" value="TCS_sensor_his_kinase"/>
</dbReference>
<evidence type="ECO:0000256" key="1">
    <source>
        <dbReference type="ARBA" id="ARBA00000085"/>
    </source>
</evidence>
<sequence>MGIRTLLFMLLLPGVVALLVIDSWNDYQTLSEITNDAYDSALLEPARVLESSIEFTADGALQVATPLYAQVMLESRAGLRKYYRIEEIDPPLPDGQAAPESAGRTLLGMPDLPRPANWPRSNGMPVFYDGVYRDDPVRLVAIVRDLYYHGVHRQVLVLIGESTSKRIEAERAAQRQEFLRDTRMLTLVVLMVWWGVAWALRPLNRLRSDIRARPPDDQTPLDASGVPSEVAPLVEAVNHHIERHRRMLQEQTQFLDDASHQLRTPLAIMLTQAQYALRERDPEGIREGLRGIIAQLGRSRRLTEQLLQLAHASQGEVTQHNILDINALARDVVLQYLPLAHEKQQDLGWDGVPEDFKGDEIGAESDESCLTAATAVAGSEVELHEALSNLVHNAVNYAPPGAQITVSVVRAGDRIEVRVADNGPGLEPALRARAFERFDRAGADTGQRASSGSGLGLAIARAYARRNGGDILLRDGEPNAQGGVGLCAILWIPLLRDNPVIQGLDSIKKAD</sequence>
<dbReference type="Pfam" id="PF02518">
    <property type="entry name" value="HATPase_c"/>
    <property type="match status" value="1"/>
</dbReference>
<evidence type="ECO:0000259" key="12">
    <source>
        <dbReference type="PROSITE" id="PS50885"/>
    </source>
</evidence>
<keyword evidence="5" id="KW-0808">Transferase</keyword>
<dbReference type="InterPro" id="IPR003661">
    <property type="entry name" value="HisK_dim/P_dom"/>
</dbReference>
<evidence type="ECO:0000313" key="13">
    <source>
        <dbReference type="EMBL" id="RXN85440.1"/>
    </source>
</evidence>
<evidence type="ECO:0000313" key="14">
    <source>
        <dbReference type="Proteomes" id="UP000290849"/>
    </source>
</evidence>
<keyword evidence="4" id="KW-0597">Phosphoprotein</keyword>
<dbReference type="OrthoDB" id="8554694at2"/>
<comment type="subcellular location">
    <subcellularLocation>
        <location evidence="2">Membrane</location>
    </subcellularLocation>
</comment>
<gene>
    <name evidence="13" type="ORF">C7R54_21440</name>
</gene>
<dbReference type="InterPro" id="IPR036890">
    <property type="entry name" value="HATPase_C_sf"/>
</dbReference>
<evidence type="ECO:0000256" key="9">
    <source>
        <dbReference type="ARBA" id="ARBA00023012"/>
    </source>
</evidence>
<keyword evidence="10" id="KW-0472">Membrane</keyword>
<evidence type="ECO:0000256" key="8">
    <source>
        <dbReference type="ARBA" id="ARBA00022989"/>
    </source>
</evidence>
<evidence type="ECO:0000256" key="3">
    <source>
        <dbReference type="ARBA" id="ARBA00012438"/>
    </source>
</evidence>
<dbReference type="Gene3D" id="3.30.565.10">
    <property type="entry name" value="Histidine kinase-like ATPase, C-terminal domain"/>
    <property type="match status" value="1"/>
</dbReference>
<dbReference type="SMART" id="SM00387">
    <property type="entry name" value="HATPase_c"/>
    <property type="match status" value="1"/>
</dbReference>
<dbReference type="InterPro" id="IPR013727">
    <property type="entry name" value="2CSK_N"/>
</dbReference>
<dbReference type="GO" id="GO:0000155">
    <property type="term" value="F:phosphorelay sensor kinase activity"/>
    <property type="evidence" value="ECO:0007669"/>
    <property type="project" value="InterPro"/>
</dbReference>
<keyword evidence="6" id="KW-0812">Transmembrane</keyword>
<dbReference type="Gene3D" id="1.10.287.130">
    <property type="match status" value="1"/>
</dbReference>
<comment type="caution">
    <text evidence="13">The sequence shown here is derived from an EMBL/GenBank/DDBJ whole genome shotgun (WGS) entry which is preliminary data.</text>
</comment>
<dbReference type="GO" id="GO:0005886">
    <property type="term" value="C:plasma membrane"/>
    <property type="evidence" value="ECO:0007669"/>
    <property type="project" value="TreeGrafter"/>
</dbReference>
<accession>A0A4Q1HFM1</accession>
<feature type="domain" description="Histidine kinase" evidence="11">
    <location>
        <begin position="257"/>
        <end position="496"/>
    </location>
</feature>
<keyword evidence="7 13" id="KW-0418">Kinase</keyword>
<evidence type="ECO:0000256" key="2">
    <source>
        <dbReference type="ARBA" id="ARBA00004370"/>
    </source>
</evidence>
<evidence type="ECO:0000256" key="7">
    <source>
        <dbReference type="ARBA" id="ARBA00022777"/>
    </source>
</evidence>
<dbReference type="InterPro" id="IPR003594">
    <property type="entry name" value="HATPase_dom"/>
</dbReference>
<feature type="domain" description="HAMP" evidence="12">
    <location>
        <begin position="197"/>
        <end position="249"/>
    </location>
</feature>
<name>A0A4Q1HFM1_9BURK</name>
<dbReference type="Proteomes" id="UP000290849">
    <property type="component" value="Unassembled WGS sequence"/>
</dbReference>
<protein>
    <recommendedName>
        <fullName evidence="3">histidine kinase</fullName>
        <ecNumber evidence="3">2.7.13.3</ecNumber>
    </recommendedName>
</protein>
<dbReference type="PANTHER" id="PTHR45436:SF1">
    <property type="entry name" value="SENSOR PROTEIN QSEC"/>
    <property type="match status" value="1"/>
</dbReference>
<dbReference type="CDD" id="cd00082">
    <property type="entry name" value="HisKA"/>
    <property type="match status" value="1"/>
</dbReference>
<dbReference type="InterPro" id="IPR003660">
    <property type="entry name" value="HAMP_dom"/>
</dbReference>
<keyword evidence="9" id="KW-0902">Two-component regulatory system</keyword>
<reference evidence="13 14" key="1">
    <citation type="journal article" date="2017" name="Int. J. Syst. Evol. Microbiol.">
        <title>Achromobacter aloeverae sp. nov., isolated from the root of Aloe vera (L.) Burm.f.</title>
        <authorList>
            <person name="Kuncharoen N."/>
            <person name="Muramatsu Y."/>
            <person name="Shibata C."/>
            <person name="Kamakura Y."/>
            <person name="Nakagawa Y."/>
            <person name="Tanasupawat S."/>
        </authorList>
    </citation>
    <scope>NUCLEOTIDE SEQUENCE [LARGE SCALE GENOMIC DNA]</scope>
    <source>
        <strain evidence="13 14">AVA-1</strain>
    </source>
</reference>
<dbReference type="SUPFAM" id="SSF47384">
    <property type="entry name" value="Homodimeric domain of signal transducing histidine kinase"/>
    <property type="match status" value="1"/>
</dbReference>
<dbReference type="Pfam" id="PF08521">
    <property type="entry name" value="2CSK_N"/>
    <property type="match status" value="1"/>
</dbReference>
<keyword evidence="14" id="KW-1185">Reference proteome</keyword>
<dbReference type="PANTHER" id="PTHR45436">
    <property type="entry name" value="SENSOR HISTIDINE KINASE YKOH"/>
    <property type="match status" value="1"/>
</dbReference>
<dbReference type="Pfam" id="PF00512">
    <property type="entry name" value="HisKA"/>
    <property type="match status" value="1"/>
</dbReference>
<dbReference type="SMART" id="SM00388">
    <property type="entry name" value="HisKA"/>
    <property type="match status" value="1"/>
</dbReference>
<evidence type="ECO:0000256" key="6">
    <source>
        <dbReference type="ARBA" id="ARBA00022692"/>
    </source>
</evidence>
<dbReference type="PROSITE" id="PS50885">
    <property type="entry name" value="HAMP"/>
    <property type="match status" value="1"/>
</dbReference>
<dbReference type="AlphaFoldDB" id="A0A4Q1HFM1"/>
<dbReference type="InterPro" id="IPR005467">
    <property type="entry name" value="His_kinase_dom"/>
</dbReference>
<dbReference type="PRINTS" id="PR00344">
    <property type="entry name" value="BCTRLSENSOR"/>
</dbReference>